<dbReference type="GO" id="GO:0005737">
    <property type="term" value="C:cytoplasm"/>
    <property type="evidence" value="ECO:0007669"/>
    <property type="project" value="UniProtKB-SubCell"/>
</dbReference>
<evidence type="ECO:0000256" key="3">
    <source>
        <dbReference type="HAMAP-Rule" id="MF_01539"/>
    </source>
</evidence>
<gene>
    <name evidence="3" type="primary">tmcAL</name>
    <name evidence="5" type="ORF">A5802_000500</name>
    <name evidence="4" type="ORF">EMU01_06040</name>
</gene>
<comment type="function">
    <text evidence="3">Catalyzes the formation of N(4)-acetylcytidine (ac(4)C) at the wobble position of elongator tRNA(Met), using acetate and ATP as substrates. First activates an acetate ion to form acetyladenylate (Ac-AMP) and then transfers the acetyl group to tRNA to form ac(4)C34.</text>
</comment>
<dbReference type="GO" id="GO:0000049">
    <property type="term" value="F:tRNA binding"/>
    <property type="evidence" value="ECO:0007669"/>
    <property type="project" value="UniProtKB-KW"/>
</dbReference>
<feature type="binding site" evidence="3">
    <location>
        <position position="101"/>
    </location>
    <ligand>
        <name>ATP</name>
        <dbReference type="ChEBI" id="CHEBI:30616"/>
    </ligand>
</feature>
<dbReference type="Gene3D" id="3.40.50.620">
    <property type="entry name" value="HUPs"/>
    <property type="match status" value="1"/>
</dbReference>
<feature type="binding site" evidence="3">
    <location>
        <position position="186"/>
    </location>
    <ligand>
        <name>ATP</name>
        <dbReference type="ChEBI" id="CHEBI:30616"/>
    </ligand>
</feature>
<reference evidence="5 6" key="1">
    <citation type="submission" date="2017-05" db="EMBL/GenBank/DDBJ databases">
        <title>The Genome Sequence of Enterococcus mundtii 6B1_DIV0119.</title>
        <authorList>
            <consortium name="The Broad Institute Genomics Platform"/>
            <consortium name="The Broad Institute Genomic Center for Infectious Diseases"/>
            <person name="Earl A."/>
            <person name="Manson A."/>
            <person name="Schwartman J."/>
            <person name="Gilmore M."/>
            <person name="Abouelleil A."/>
            <person name="Cao P."/>
            <person name="Chapman S."/>
            <person name="Cusick C."/>
            <person name="Shea T."/>
            <person name="Young S."/>
            <person name="Neafsey D."/>
            <person name="Nusbaum C."/>
            <person name="Birren B."/>
        </authorList>
    </citation>
    <scope>NUCLEOTIDE SEQUENCE [LARGE SCALE GENOMIC DNA]</scope>
    <source>
        <strain evidence="5 6">6B1_DIV0119</strain>
    </source>
</reference>
<dbReference type="EMBL" id="BJWA01000003">
    <property type="protein sequence ID" value="GEL79460.1"/>
    <property type="molecule type" value="Genomic_DNA"/>
</dbReference>
<dbReference type="Proteomes" id="UP000195024">
    <property type="component" value="Unassembled WGS sequence"/>
</dbReference>
<dbReference type="NCBIfam" id="NF010191">
    <property type="entry name" value="PRK13670.1"/>
    <property type="match status" value="1"/>
</dbReference>
<comment type="subcellular location">
    <subcellularLocation>
        <location evidence="3">Cytoplasm</location>
    </subcellularLocation>
</comment>
<dbReference type="Pfam" id="PF05636">
    <property type="entry name" value="HIGH_NTase1"/>
    <property type="match status" value="1"/>
</dbReference>
<dbReference type="PANTHER" id="PTHR37825:SF1">
    <property type="entry name" value="TRNA(MET) CYTIDINE ACETATE LIGASE"/>
    <property type="match status" value="1"/>
</dbReference>
<dbReference type="SUPFAM" id="SSF52374">
    <property type="entry name" value="Nucleotidylyl transferase"/>
    <property type="match status" value="1"/>
</dbReference>
<keyword evidence="1 3" id="KW-0436">Ligase</keyword>
<dbReference type="GO" id="GO:0006400">
    <property type="term" value="P:tRNA modification"/>
    <property type="evidence" value="ECO:0007669"/>
    <property type="project" value="UniProtKB-UniRule"/>
</dbReference>
<keyword evidence="2 3" id="KW-0819">tRNA processing</keyword>
<dbReference type="InterPro" id="IPR008513">
    <property type="entry name" value="tRNA(Met)_cyd_acetate_ligase"/>
</dbReference>
<dbReference type="GO" id="GO:0005524">
    <property type="term" value="F:ATP binding"/>
    <property type="evidence" value="ECO:0007669"/>
    <property type="project" value="UniProtKB-KW"/>
</dbReference>
<comment type="caution">
    <text evidence="3">Lacks conserved residue(s) required for the propagation of feature annotation.</text>
</comment>
<comment type="similarity">
    <text evidence="3">Belongs to the TmcAL family.</text>
</comment>
<dbReference type="EC" id="6.3.4.-" evidence="3"/>
<dbReference type="HAMAP" id="MF_01539">
    <property type="entry name" value="TmcAL"/>
    <property type="match status" value="1"/>
</dbReference>
<feature type="binding site" evidence="3">
    <location>
        <position position="161"/>
    </location>
    <ligand>
        <name>ATP</name>
        <dbReference type="ChEBI" id="CHEBI:30616"/>
    </ligand>
</feature>
<proteinExistence type="inferred from homology"/>
<evidence type="ECO:0000256" key="2">
    <source>
        <dbReference type="ARBA" id="ARBA00022694"/>
    </source>
</evidence>
<keyword evidence="3" id="KW-0067">ATP-binding</keyword>
<feature type="binding site" evidence="3">
    <location>
        <begin position="7"/>
        <end position="20"/>
    </location>
    <ligand>
        <name>ATP</name>
        <dbReference type="ChEBI" id="CHEBI:30616"/>
    </ligand>
</feature>
<keyword evidence="3" id="KW-0694">RNA-binding</keyword>
<dbReference type="PANTHER" id="PTHR37825">
    <property type="entry name" value="TRNA(MET) CYTIDINE ACETATE LIGASE"/>
    <property type="match status" value="1"/>
</dbReference>
<evidence type="ECO:0000256" key="1">
    <source>
        <dbReference type="ARBA" id="ARBA00022598"/>
    </source>
</evidence>
<evidence type="ECO:0000313" key="5">
    <source>
        <dbReference type="EMBL" id="OTP26783.1"/>
    </source>
</evidence>
<dbReference type="RefSeq" id="WP_071866011.1">
    <property type="nucleotide sequence ID" value="NZ_BJWA01000003.1"/>
</dbReference>
<keyword evidence="7" id="KW-1185">Reference proteome</keyword>
<dbReference type="AlphaFoldDB" id="A0A1L8V4G2"/>
<dbReference type="GO" id="GO:0016879">
    <property type="term" value="F:ligase activity, forming carbon-nitrogen bonds"/>
    <property type="evidence" value="ECO:0007669"/>
    <property type="project" value="UniProtKB-UniRule"/>
</dbReference>
<evidence type="ECO:0000313" key="6">
    <source>
        <dbReference type="Proteomes" id="UP000195024"/>
    </source>
</evidence>
<keyword evidence="3" id="KW-0963">Cytoplasm</keyword>
<sequence length="393" mass="44998">MKVCGIIVEYNPFHNGHLYHVQQARERTGADVVIAVMSGNFLQRGEPAILDKWQRAEVALQNGVDLVVELPIEWAVQSADYFAKGAVQLLQKLNCDYLCFGTEDEATFDYQAFGQFVLHHQDQITKAFQELPDQTMSYPQKMTQVFKHVYPEISLDFSSPNHILGLSYAKENATYEHPMELVPINRKGAGYHDEDLSEETIASATAIRKALTESRSISATVPSETETFLKIASLQTWTSYWPLLKYRLLSSTVDSLQKIYQMTEGLEIRMLEAAKTANTFYEFVEQVKTKRYTWTRIQRLSCYVLLNIQKEEMREQQMQEYIHVLGFTTAGRACLKNKKTLALFAKIGKKEAQVAKLLVRSDQIYRLGGEVAEQVFGRKPVFIETIEEKKSFT</sequence>
<accession>A0A1L8V4G2</accession>
<protein>
    <recommendedName>
        <fullName evidence="3">tRNA(Met) cytidine acetate ligase</fullName>
        <ecNumber evidence="3">6.3.4.-</ecNumber>
    </recommendedName>
</protein>
<evidence type="ECO:0000313" key="4">
    <source>
        <dbReference type="EMBL" id="GEL79460.1"/>
    </source>
</evidence>
<dbReference type="GeneID" id="60998827"/>
<reference evidence="4 7" key="2">
    <citation type="submission" date="2019-07" db="EMBL/GenBank/DDBJ databases">
        <title>Whole genome shotgun sequence of Enterococcus mundtii NBRC 100490.</title>
        <authorList>
            <person name="Hosoyama A."/>
            <person name="Uohara A."/>
            <person name="Ohji S."/>
            <person name="Ichikawa N."/>
        </authorList>
    </citation>
    <scope>NUCLEOTIDE SEQUENCE [LARGE SCALE GENOMIC DNA]</scope>
    <source>
        <strain evidence="4 7">NBRC 100490</strain>
    </source>
</reference>
<name>A0A1L8V4G2_ENTMU</name>
<dbReference type="Proteomes" id="UP000321175">
    <property type="component" value="Unassembled WGS sequence"/>
</dbReference>
<dbReference type="InterPro" id="IPR014729">
    <property type="entry name" value="Rossmann-like_a/b/a_fold"/>
</dbReference>
<keyword evidence="3" id="KW-0547">Nucleotide-binding</keyword>
<dbReference type="EMBL" id="NGMS01000001">
    <property type="protein sequence ID" value="OTP26783.1"/>
    <property type="molecule type" value="Genomic_DNA"/>
</dbReference>
<keyword evidence="3" id="KW-0820">tRNA-binding</keyword>
<comment type="catalytic activity">
    <reaction evidence="3">
        <text>cytidine(34) in elongator tRNA(Met) + acetate + ATP = N(4)-acetylcytidine(34) in elongator tRNA(Met) + AMP + diphosphate</text>
        <dbReference type="Rhea" id="RHEA:58144"/>
        <dbReference type="Rhea" id="RHEA-COMP:10693"/>
        <dbReference type="Rhea" id="RHEA-COMP:10694"/>
        <dbReference type="ChEBI" id="CHEBI:30089"/>
        <dbReference type="ChEBI" id="CHEBI:30616"/>
        <dbReference type="ChEBI" id="CHEBI:33019"/>
        <dbReference type="ChEBI" id="CHEBI:74900"/>
        <dbReference type="ChEBI" id="CHEBI:82748"/>
        <dbReference type="ChEBI" id="CHEBI:456215"/>
    </reaction>
</comment>
<evidence type="ECO:0000313" key="7">
    <source>
        <dbReference type="Proteomes" id="UP000321175"/>
    </source>
</evidence>
<organism evidence="5 6">
    <name type="scientific">Enterococcus mundtii</name>
    <dbReference type="NCBI Taxonomy" id="53346"/>
    <lineage>
        <taxon>Bacteria</taxon>
        <taxon>Bacillati</taxon>
        <taxon>Bacillota</taxon>
        <taxon>Bacilli</taxon>
        <taxon>Lactobacillales</taxon>
        <taxon>Enterococcaceae</taxon>
        <taxon>Enterococcus</taxon>
    </lineage>
</organism>
<comment type="caution">
    <text evidence="5">The sequence shown here is derived from an EMBL/GenBank/DDBJ whole genome shotgun (WGS) entry which is preliminary data.</text>
</comment>